<accession>A0AA36AN97</accession>
<gene>
    <name evidence="2" type="ORF">OCTVUL_1B004446</name>
</gene>
<evidence type="ECO:0000256" key="1">
    <source>
        <dbReference type="SAM" id="MobiDB-lite"/>
    </source>
</evidence>
<name>A0AA36AN97_OCTVU</name>
<dbReference type="Proteomes" id="UP001162480">
    <property type="component" value="Chromosome 3"/>
</dbReference>
<evidence type="ECO:0000313" key="2">
    <source>
        <dbReference type="EMBL" id="CAI9719268.1"/>
    </source>
</evidence>
<sequence>MHISDISTEHKIHQMETQHLTTVLIPLKEKKKPISGGSPLTMLTCIKTEDRGLAIDTRTEDSLCVEEISSENLIQQLNDSSLDDVKVKLEPQDALFGQFQTMRDTMHEDAKVYYQRLRELAGPREENVCKADTVFRSMLLEESLLPESESTNTEQHNSHKPSTILRLGPAPPVYVRPTQTKPSLLEIYLSSDL</sequence>
<reference evidence="2" key="1">
    <citation type="submission" date="2023-08" db="EMBL/GenBank/DDBJ databases">
        <authorList>
            <person name="Alioto T."/>
            <person name="Alioto T."/>
            <person name="Gomez Garrido J."/>
        </authorList>
    </citation>
    <scope>NUCLEOTIDE SEQUENCE</scope>
</reference>
<protein>
    <submittedName>
        <fullName evidence="2">Uncharacterized protein</fullName>
    </submittedName>
</protein>
<evidence type="ECO:0000313" key="3">
    <source>
        <dbReference type="Proteomes" id="UP001162480"/>
    </source>
</evidence>
<dbReference type="AlphaFoldDB" id="A0AA36AN97"/>
<feature type="region of interest" description="Disordered" evidence="1">
    <location>
        <begin position="146"/>
        <end position="176"/>
    </location>
</feature>
<keyword evidence="3" id="KW-1185">Reference proteome</keyword>
<dbReference type="EMBL" id="OX597816">
    <property type="protein sequence ID" value="CAI9719268.1"/>
    <property type="molecule type" value="Genomic_DNA"/>
</dbReference>
<organism evidence="2 3">
    <name type="scientific">Octopus vulgaris</name>
    <name type="common">Common octopus</name>
    <dbReference type="NCBI Taxonomy" id="6645"/>
    <lineage>
        <taxon>Eukaryota</taxon>
        <taxon>Metazoa</taxon>
        <taxon>Spiralia</taxon>
        <taxon>Lophotrochozoa</taxon>
        <taxon>Mollusca</taxon>
        <taxon>Cephalopoda</taxon>
        <taxon>Coleoidea</taxon>
        <taxon>Octopodiformes</taxon>
        <taxon>Octopoda</taxon>
        <taxon>Incirrata</taxon>
        <taxon>Octopodidae</taxon>
        <taxon>Octopus</taxon>
    </lineage>
</organism>
<proteinExistence type="predicted"/>